<evidence type="ECO:0000313" key="2">
    <source>
        <dbReference type="WBParaSite" id="ES5_v2.g25864.t1"/>
    </source>
</evidence>
<sequence>MTASELSAVLKEERFQMSDLFKKSLHQQIVIKSPKPTPLPIPNFDRLNELKRRISGQSIETKLAADMPIVKTPKFSSSTSPNVPVANVQLSITSSSATATEPVTPMSNNTASLHTNVSDTTDTNAPPRSSFEITPIYSVNNLNRFKNWKEVRKGKQISGYFSGGVVKLARKQVSGVTLLLNVIPVLFQPIAQDFENEKTQVLFLWVKPDSSTSPGSLVADVCTIISFNKYNNGLACFQCEELFVSKYNFDLNNPALKNAITSNTRVHEAKHEEDTSIISQILQDSLIAESSMIDGPQEEATNDAKTDEAKAADSSKRLLPNYLNYQTGCVHCKSPHHLDGMCPHRNPKFKWLIHTSNINYCSPSLIITAHYLNCKGYDLLQRKYN</sequence>
<organism evidence="1 2">
    <name type="scientific">Panagrolaimus sp. ES5</name>
    <dbReference type="NCBI Taxonomy" id="591445"/>
    <lineage>
        <taxon>Eukaryota</taxon>
        <taxon>Metazoa</taxon>
        <taxon>Ecdysozoa</taxon>
        <taxon>Nematoda</taxon>
        <taxon>Chromadorea</taxon>
        <taxon>Rhabditida</taxon>
        <taxon>Tylenchina</taxon>
        <taxon>Panagrolaimomorpha</taxon>
        <taxon>Panagrolaimoidea</taxon>
        <taxon>Panagrolaimidae</taxon>
        <taxon>Panagrolaimus</taxon>
    </lineage>
</organism>
<reference evidence="2" key="1">
    <citation type="submission" date="2022-11" db="UniProtKB">
        <authorList>
            <consortium name="WormBaseParasite"/>
        </authorList>
    </citation>
    <scope>IDENTIFICATION</scope>
</reference>
<accession>A0AC34G849</accession>
<dbReference type="Proteomes" id="UP000887579">
    <property type="component" value="Unplaced"/>
</dbReference>
<proteinExistence type="predicted"/>
<dbReference type="WBParaSite" id="ES5_v2.g25864.t1">
    <property type="protein sequence ID" value="ES5_v2.g25864.t1"/>
    <property type="gene ID" value="ES5_v2.g25864"/>
</dbReference>
<protein>
    <submittedName>
        <fullName evidence="2">Uncharacterized protein</fullName>
    </submittedName>
</protein>
<evidence type="ECO:0000313" key="1">
    <source>
        <dbReference type="Proteomes" id="UP000887579"/>
    </source>
</evidence>
<name>A0AC34G849_9BILA</name>